<dbReference type="RefSeq" id="WP_330195912.1">
    <property type="nucleotide sequence ID" value="NZ_JAZDRO010000002.1"/>
</dbReference>
<feature type="repeat" description="ANK" evidence="3">
    <location>
        <begin position="460"/>
        <end position="488"/>
    </location>
</feature>
<keyword evidence="7" id="KW-1185">Reference proteome</keyword>
<feature type="transmembrane region" description="Helical" evidence="4">
    <location>
        <begin position="308"/>
        <end position="328"/>
    </location>
</feature>
<comment type="caution">
    <text evidence="6">The sequence shown here is derived from an EMBL/GenBank/DDBJ whole genome shotgun (WGS) entry which is preliminary data.</text>
</comment>
<organism evidence="6 7">
    <name type="scientific">Hyphobacterium marinum</name>
    <dbReference type="NCBI Taxonomy" id="3116574"/>
    <lineage>
        <taxon>Bacteria</taxon>
        <taxon>Pseudomonadati</taxon>
        <taxon>Pseudomonadota</taxon>
        <taxon>Alphaproteobacteria</taxon>
        <taxon>Maricaulales</taxon>
        <taxon>Maricaulaceae</taxon>
        <taxon>Hyphobacterium</taxon>
    </lineage>
</organism>
<keyword evidence="2 3" id="KW-0040">ANK repeat</keyword>
<name>A0ABU7LY47_9PROT</name>
<feature type="transmembrane region" description="Helical" evidence="4">
    <location>
        <begin position="113"/>
        <end position="139"/>
    </location>
</feature>
<dbReference type="InterPro" id="IPR002110">
    <property type="entry name" value="Ankyrin_rpt"/>
</dbReference>
<feature type="repeat" description="ANK" evidence="3">
    <location>
        <begin position="394"/>
        <end position="426"/>
    </location>
</feature>
<dbReference type="InterPro" id="IPR036770">
    <property type="entry name" value="Ankyrin_rpt-contain_sf"/>
</dbReference>
<evidence type="ECO:0000256" key="3">
    <source>
        <dbReference type="PROSITE-ProRule" id="PRU00023"/>
    </source>
</evidence>
<feature type="transmembrane region" description="Helical" evidence="4">
    <location>
        <begin position="15"/>
        <end position="32"/>
    </location>
</feature>
<feature type="transmembrane region" description="Helical" evidence="4">
    <location>
        <begin position="44"/>
        <end position="67"/>
    </location>
</feature>
<evidence type="ECO:0000256" key="2">
    <source>
        <dbReference type="ARBA" id="ARBA00023043"/>
    </source>
</evidence>
<dbReference type="Pfam" id="PF05569">
    <property type="entry name" value="Peptidase_M56"/>
    <property type="match status" value="1"/>
</dbReference>
<dbReference type="CDD" id="cd07341">
    <property type="entry name" value="M56_BlaR1_MecR1_like"/>
    <property type="match status" value="1"/>
</dbReference>
<dbReference type="SMART" id="SM00248">
    <property type="entry name" value="ANK"/>
    <property type="match status" value="4"/>
</dbReference>
<proteinExistence type="predicted"/>
<dbReference type="PANTHER" id="PTHR24171">
    <property type="entry name" value="ANKYRIN REPEAT DOMAIN-CONTAINING PROTEIN 39-RELATED"/>
    <property type="match status" value="1"/>
</dbReference>
<keyword evidence="1" id="KW-0677">Repeat</keyword>
<dbReference type="Proteomes" id="UP001310692">
    <property type="component" value="Unassembled WGS sequence"/>
</dbReference>
<dbReference type="PROSITE" id="PS50297">
    <property type="entry name" value="ANK_REP_REGION"/>
    <property type="match status" value="3"/>
</dbReference>
<dbReference type="PROSITE" id="PS50088">
    <property type="entry name" value="ANK_REPEAT"/>
    <property type="match status" value="3"/>
</dbReference>
<dbReference type="InterPro" id="IPR008756">
    <property type="entry name" value="Peptidase_M56"/>
</dbReference>
<evidence type="ECO:0000313" key="6">
    <source>
        <dbReference type="EMBL" id="MEE2566371.1"/>
    </source>
</evidence>
<dbReference type="Pfam" id="PF00023">
    <property type="entry name" value="Ank"/>
    <property type="match status" value="1"/>
</dbReference>
<feature type="domain" description="Peptidase M56" evidence="5">
    <location>
        <begin position="13"/>
        <end position="300"/>
    </location>
</feature>
<keyword evidence="4" id="KW-0812">Transmembrane</keyword>
<evidence type="ECO:0000259" key="5">
    <source>
        <dbReference type="Pfam" id="PF05569"/>
    </source>
</evidence>
<keyword evidence="4" id="KW-1133">Transmembrane helix</keyword>
<dbReference type="Gene3D" id="1.25.40.20">
    <property type="entry name" value="Ankyrin repeat-containing domain"/>
    <property type="match status" value="1"/>
</dbReference>
<reference evidence="6 7" key="1">
    <citation type="submission" date="2024-01" db="EMBL/GenBank/DDBJ databases">
        <title>Hyphobacterium bacterium isolated from marine sediment.</title>
        <authorList>
            <person name="Zhao S."/>
        </authorList>
    </citation>
    <scope>NUCLEOTIDE SEQUENCE [LARGE SCALE GENOMIC DNA]</scope>
    <source>
        <strain evidence="6 7">Y60-23</strain>
    </source>
</reference>
<evidence type="ECO:0000256" key="1">
    <source>
        <dbReference type="ARBA" id="ARBA00022737"/>
    </source>
</evidence>
<sequence>MTNADLLLAFLGNHLWQSAAVALVLFLSFLAIRSLSSPSRHAMAYGALVAAAILPAAMLLPFGGLSFGGSDRDSLPVLVDPADEWAIEAGEEVAEAWAEAEAAVTTGTPVLTLLVGGLLAVFAAGIAIQLVRLGVNVIAAERLRRKARPAPLAEPLVHRFSGIDVRESTDVMGPMVVGLLGSSVILPAGYAGGRDVEELAGLLEHERAHVERRDPALAFLQKLILAIYWWSPAMHWIGLQIDREREMACDAIAAQRTGDARGFARVLAAEAEARILSPFSPSVAVGAMRTPSQLRQRIIRLIEPAGKAGRAALLAPLMLVVVVGAAAWTTPRAVPVYDAPEATVPVVGRLSLGGLSATQRALGEALVQAAMHNDLTEVRHFVEAGAPVDFAIPGDGSALIEAARTGNMDMARYLLSAGADVDLGVDGDGNPLIMASANGKKSMAMLLVEHGADVNAFVPGDETPLINAARSGNLHLVRLLVESGADVNLAMWTNVPWEPEWRSPLWGAWQSGNSEVTDYLLSQGAVHEPPALP</sequence>
<gene>
    <name evidence="6" type="ORF">V0U35_06725</name>
</gene>
<keyword evidence="4" id="KW-0472">Membrane</keyword>
<evidence type="ECO:0000256" key="4">
    <source>
        <dbReference type="SAM" id="Phobius"/>
    </source>
</evidence>
<evidence type="ECO:0000313" key="7">
    <source>
        <dbReference type="Proteomes" id="UP001310692"/>
    </source>
</evidence>
<dbReference type="SUPFAM" id="SSF48403">
    <property type="entry name" value="Ankyrin repeat"/>
    <property type="match status" value="1"/>
</dbReference>
<dbReference type="Pfam" id="PF12796">
    <property type="entry name" value="Ank_2"/>
    <property type="match status" value="1"/>
</dbReference>
<protein>
    <submittedName>
        <fullName evidence="6">Ankyrin repeat domain-containing protein</fullName>
    </submittedName>
</protein>
<accession>A0ABU7LY47</accession>
<dbReference type="EMBL" id="JAZDRO010000002">
    <property type="protein sequence ID" value="MEE2566371.1"/>
    <property type="molecule type" value="Genomic_DNA"/>
</dbReference>
<feature type="repeat" description="ANK" evidence="3">
    <location>
        <begin position="427"/>
        <end position="456"/>
    </location>
</feature>